<gene>
    <name evidence="2" type="ORF">NP233_g2533</name>
</gene>
<feature type="compositionally biased region" description="Gly residues" evidence="1">
    <location>
        <begin position="186"/>
        <end position="195"/>
    </location>
</feature>
<proteinExistence type="predicted"/>
<protein>
    <submittedName>
        <fullName evidence="2">Uncharacterized protein</fullName>
    </submittedName>
</protein>
<accession>A0AAD5W181</accession>
<feature type="region of interest" description="Disordered" evidence="1">
    <location>
        <begin position="184"/>
        <end position="205"/>
    </location>
</feature>
<name>A0AAD5W181_9AGAR</name>
<feature type="compositionally biased region" description="Polar residues" evidence="1">
    <location>
        <begin position="137"/>
        <end position="159"/>
    </location>
</feature>
<keyword evidence="3" id="KW-1185">Reference proteome</keyword>
<evidence type="ECO:0000256" key="1">
    <source>
        <dbReference type="SAM" id="MobiDB-lite"/>
    </source>
</evidence>
<sequence length="205" mass="21189">MRSLSSNGFLACGTRILRSDSARSLKPNVPVSSAMLYWLRVRQLVHLLPHPTYEETPTTVDLFNISRDIEATTFTPVPDRTTDTEKIDEEPKTSLLGSQKLNTILIAALANVIVLAAVLGAVSIESSFPGAPGAESDGSNSTTTDLTPSLRNAQSSTSAVPLASRSVEPLFILLPTASATARAQAGAGGGLGGGNSLSTAPAAAS</sequence>
<evidence type="ECO:0000313" key="3">
    <source>
        <dbReference type="Proteomes" id="UP001213000"/>
    </source>
</evidence>
<evidence type="ECO:0000313" key="2">
    <source>
        <dbReference type="EMBL" id="KAJ3573294.1"/>
    </source>
</evidence>
<organism evidence="2 3">
    <name type="scientific">Leucocoprinus birnbaumii</name>
    <dbReference type="NCBI Taxonomy" id="56174"/>
    <lineage>
        <taxon>Eukaryota</taxon>
        <taxon>Fungi</taxon>
        <taxon>Dikarya</taxon>
        <taxon>Basidiomycota</taxon>
        <taxon>Agaricomycotina</taxon>
        <taxon>Agaricomycetes</taxon>
        <taxon>Agaricomycetidae</taxon>
        <taxon>Agaricales</taxon>
        <taxon>Agaricineae</taxon>
        <taxon>Agaricaceae</taxon>
        <taxon>Leucocoprinus</taxon>
    </lineage>
</organism>
<dbReference type="EMBL" id="JANIEX010000108">
    <property type="protein sequence ID" value="KAJ3573294.1"/>
    <property type="molecule type" value="Genomic_DNA"/>
</dbReference>
<feature type="compositionally biased region" description="Low complexity" evidence="1">
    <location>
        <begin position="196"/>
        <end position="205"/>
    </location>
</feature>
<feature type="region of interest" description="Disordered" evidence="1">
    <location>
        <begin position="129"/>
        <end position="159"/>
    </location>
</feature>
<reference evidence="2" key="1">
    <citation type="submission" date="2022-07" db="EMBL/GenBank/DDBJ databases">
        <title>Genome Sequence of Leucocoprinus birnbaumii.</title>
        <authorList>
            <person name="Buettner E."/>
        </authorList>
    </citation>
    <scope>NUCLEOTIDE SEQUENCE</scope>
    <source>
        <strain evidence="2">VT141</strain>
    </source>
</reference>
<comment type="caution">
    <text evidence="2">The sequence shown here is derived from an EMBL/GenBank/DDBJ whole genome shotgun (WGS) entry which is preliminary data.</text>
</comment>
<dbReference type="Proteomes" id="UP001213000">
    <property type="component" value="Unassembled WGS sequence"/>
</dbReference>
<dbReference type="AlphaFoldDB" id="A0AAD5W181"/>